<proteinExistence type="predicted"/>
<evidence type="ECO:0000313" key="4">
    <source>
        <dbReference type="Proteomes" id="UP000811246"/>
    </source>
</evidence>
<comment type="caution">
    <text evidence="3">The sequence shown here is derived from an EMBL/GenBank/DDBJ whole genome shotgun (WGS) entry which is preliminary data.</text>
</comment>
<accession>A0A922EUT8</accession>
<feature type="region of interest" description="Disordered" evidence="1">
    <location>
        <begin position="36"/>
        <end position="62"/>
    </location>
</feature>
<dbReference type="OrthoDB" id="1728445at2759"/>
<dbReference type="EMBL" id="CM031829">
    <property type="protein sequence ID" value="KAG6710656.1"/>
    <property type="molecule type" value="Genomic_DNA"/>
</dbReference>
<dbReference type="AlphaFoldDB" id="A0A922EUT8"/>
<sequence>MKGHSLAFAFNILFTISFILFLSYSMYVEGSRPLKAQSLSSPTKSFTVRQAYSGPSRRGSGH</sequence>
<keyword evidence="2" id="KW-0472">Membrane</keyword>
<feature type="transmembrane region" description="Helical" evidence="2">
    <location>
        <begin position="6"/>
        <end position="27"/>
    </location>
</feature>
<evidence type="ECO:0008006" key="5">
    <source>
        <dbReference type="Google" id="ProtNLM"/>
    </source>
</evidence>
<gene>
    <name evidence="3" type="ORF">I3842_05G013700</name>
</gene>
<feature type="compositionally biased region" description="Polar residues" evidence="1">
    <location>
        <begin position="37"/>
        <end position="50"/>
    </location>
</feature>
<organism evidence="3 4">
    <name type="scientific">Carya illinoinensis</name>
    <name type="common">Pecan</name>
    <dbReference type="NCBI Taxonomy" id="32201"/>
    <lineage>
        <taxon>Eukaryota</taxon>
        <taxon>Viridiplantae</taxon>
        <taxon>Streptophyta</taxon>
        <taxon>Embryophyta</taxon>
        <taxon>Tracheophyta</taxon>
        <taxon>Spermatophyta</taxon>
        <taxon>Magnoliopsida</taxon>
        <taxon>eudicotyledons</taxon>
        <taxon>Gunneridae</taxon>
        <taxon>Pentapetalae</taxon>
        <taxon>rosids</taxon>
        <taxon>fabids</taxon>
        <taxon>Fagales</taxon>
        <taxon>Juglandaceae</taxon>
        <taxon>Carya</taxon>
    </lineage>
</organism>
<evidence type="ECO:0000256" key="2">
    <source>
        <dbReference type="SAM" id="Phobius"/>
    </source>
</evidence>
<evidence type="ECO:0000313" key="3">
    <source>
        <dbReference type="EMBL" id="KAG6710656.1"/>
    </source>
</evidence>
<keyword evidence="2" id="KW-0812">Transmembrane</keyword>
<protein>
    <recommendedName>
        <fullName evidence="5">Transmembrane protein</fullName>
    </recommendedName>
</protein>
<dbReference type="Proteomes" id="UP000811246">
    <property type="component" value="Chromosome 5"/>
</dbReference>
<name>A0A922EUT8_CARIL</name>
<reference evidence="3" key="1">
    <citation type="submission" date="2021-01" db="EMBL/GenBank/DDBJ databases">
        <authorList>
            <person name="Lovell J.T."/>
            <person name="Bentley N."/>
            <person name="Bhattarai G."/>
            <person name="Jenkins J.W."/>
            <person name="Sreedasyam A."/>
            <person name="Alarcon Y."/>
            <person name="Bock C."/>
            <person name="Boston L."/>
            <person name="Carlson J."/>
            <person name="Cervantes K."/>
            <person name="Clermont K."/>
            <person name="Krom N."/>
            <person name="Kubenka K."/>
            <person name="Mamidi S."/>
            <person name="Mattison C."/>
            <person name="Monteros M."/>
            <person name="Pisani C."/>
            <person name="Plott C."/>
            <person name="Rajasekar S."/>
            <person name="Rhein H.S."/>
            <person name="Rohla C."/>
            <person name="Song M."/>
            <person name="Hilaire R.S."/>
            <person name="Shu S."/>
            <person name="Wells L."/>
            <person name="Wang X."/>
            <person name="Webber J."/>
            <person name="Heerema R.J."/>
            <person name="Klein P."/>
            <person name="Conner P."/>
            <person name="Grauke L."/>
            <person name="Grimwood J."/>
            <person name="Schmutz J."/>
            <person name="Randall J.J."/>
        </authorList>
    </citation>
    <scope>NUCLEOTIDE SEQUENCE</scope>
    <source>
        <tissue evidence="3">Leaf</tissue>
    </source>
</reference>
<evidence type="ECO:0000256" key="1">
    <source>
        <dbReference type="SAM" id="MobiDB-lite"/>
    </source>
</evidence>
<keyword evidence="2" id="KW-1133">Transmembrane helix</keyword>